<feature type="chain" id="PRO_5035786584" evidence="2">
    <location>
        <begin position="26"/>
        <end position="212"/>
    </location>
</feature>
<feature type="signal peptide" evidence="2">
    <location>
        <begin position="1"/>
        <end position="25"/>
    </location>
</feature>
<dbReference type="AlphaFoldDB" id="A0A8S1BWI8"/>
<proteinExistence type="predicted"/>
<feature type="region of interest" description="Disordered" evidence="1">
    <location>
        <begin position="159"/>
        <end position="186"/>
    </location>
</feature>
<comment type="caution">
    <text evidence="3">The sequence shown here is derived from an EMBL/GenBank/DDBJ whole genome shotgun (WGS) entry which is preliminary data.</text>
</comment>
<accession>A0A8S1BWI8</accession>
<dbReference type="Proteomes" id="UP000494165">
    <property type="component" value="Unassembled WGS sequence"/>
</dbReference>
<evidence type="ECO:0000313" key="4">
    <source>
        <dbReference type="Proteomes" id="UP000494165"/>
    </source>
</evidence>
<evidence type="ECO:0000256" key="1">
    <source>
        <dbReference type="SAM" id="MobiDB-lite"/>
    </source>
</evidence>
<dbReference type="OrthoDB" id="6066929at2759"/>
<protein>
    <submittedName>
        <fullName evidence="3">Uncharacterized protein</fullName>
    </submittedName>
</protein>
<dbReference type="EMBL" id="CADEPI010000005">
    <property type="protein sequence ID" value="CAB3361036.1"/>
    <property type="molecule type" value="Genomic_DNA"/>
</dbReference>
<organism evidence="3 4">
    <name type="scientific">Cloeon dipterum</name>
    <dbReference type="NCBI Taxonomy" id="197152"/>
    <lineage>
        <taxon>Eukaryota</taxon>
        <taxon>Metazoa</taxon>
        <taxon>Ecdysozoa</taxon>
        <taxon>Arthropoda</taxon>
        <taxon>Hexapoda</taxon>
        <taxon>Insecta</taxon>
        <taxon>Pterygota</taxon>
        <taxon>Palaeoptera</taxon>
        <taxon>Ephemeroptera</taxon>
        <taxon>Pisciforma</taxon>
        <taxon>Baetidae</taxon>
        <taxon>Cloeon</taxon>
    </lineage>
</organism>
<feature type="compositionally biased region" description="Basic and acidic residues" evidence="1">
    <location>
        <begin position="162"/>
        <end position="172"/>
    </location>
</feature>
<reference evidence="3 4" key="1">
    <citation type="submission" date="2020-04" db="EMBL/GenBank/DDBJ databases">
        <authorList>
            <person name="Alioto T."/>
            <person name="Alioto T."/>
            <person name="Gomez Garrido J."/>
        </authorList>
    </citation>
    <scope>NUCLEOTIDE SEQUENCE [LARGE SCALE GENOMIC DNA]</scope>
</reference>
<evidence type="ECO:0000313" key="3">
    <source>
        <dbReference type="EMBL" id="CAB3361036.1"/>
    </source>
</evidence>
<keyword evidence="4" id="KW-1185">Reference proteome</keyword>
<gene>
    <name evidence="3" type="ORF">CLODIP_2_CD11325</name>
</gene>
<evidence type="ECO:0000256" key="2">
    <source>
        <dbReference type="SAM" id="SignalP"/>
    </source>
</evidence>
<name>A0A8S1BWI8_9INSE</name>
<sequence length="212" mass="22721">MLFSACYALSTMLGLMVLTPAAVLADPDWPVTAIPNLPNLEVICEGLDCLEDYEDSPCSINPDLCQQDPSESKRGSAFSAWGGKRVPFSTWGGKRGPFSSWGGKRVPFSSWGGKRSPSSGNFNAWGGKRVPFSAWGGKRSGGFSSWGGKRGGEEQIFSAWGGKRDPARDKRASSGKRNPEVGPALLNEKGLTIRRGSVDFFPWGGKRAAGTQ</sequence>
<keyword evidence="2" id="KW-0732">Signal</keyword>